<evidence type="ECO:0000313" key="2">
    <source>
        <dbReference type="Proteomes" id="UP000015103"/>
    </source>
</evidence>
<evidence type="ECO:0000313" key="1">
    <source>
        <dbReference type="EnsemblMetazoa" id="RPRC009628-PA"/>
    </source>
</evidence>
<reference evidence="1" key="1">
    <citation type="submission" date="2015-05" db="UniProtKB">
        <authorList>
            <consortium name="EnsemblMetazoa"/>
        </authorList>
    </citation>
    <scope>IDENTIFICATION</scope>
</reference>
<dbReference type="Proteomes" id="UP000015103">
    <property type="component" value="Unassembled WGS sequence"/>
</dbReference>
<dbReference type="HOGENOM" id="CLU_1706435_0_0_1"/>
<dbReference type="GeneID" id="141447555"/>
<dbReference type="InterPro" id="IPR023340">
    <property type="entry name" value="UMA"/>
</dbReference>
<organism evidence="1 2">
    <name type="scientific">Rhodnius prolixus</name>
    <name type="common">Triatomid bug</name>
    <dbReference type="NCBI Taxonomy" id="13249"/>
    <lineage>
        <taxon>Eukaryota</taxon>
        <taxon>Metazoa</taxon>
        <taxon>Ecdysozoa</taxon>
        <taxon>Arthropoda</taxon>
        <taxon>Hexapoda</taxon>
        <taxon>Insecta</taxon>
        <taxon>Pterygota</taxon>
        <taxon>Neoptera</taxon>
        <taxon>Paraneoptera</taxon>
        <taxon>Hemiptera</taxon>
        <taxon>Heteroptera</taxon>
        <taxon>Panheteroptera</taxon>
        <taxon>Cimicomorpha</taxon>
        <taxon>Reduviidae</taxon>
        <taxon>Triatominae</taxon>
        <taxon>Rhodnius</taxon>
    </lineage>
</organism>
<dbReference type="RefSeq" id="XP_073971321.1">
    <property type="nucleotide sequence ID" value="XM_074115220.1"/>
</dbReference>
<accession>T1I008</accession>
<dbReference type="AlphaFoldDB" id="T1I008"/>
<dbReference type="RefSeq" id="XP_073971320.1">
    <property type="nucleotide sequence ID" value="XM_074115219.1"/>
</dbReference>
<name>T1I008_RHOPR</name>
<proteinExistence type="predicted"/>
<dbReference type="EMBL" id="ACPB03016096">
    <property type="status" value="NOT_ANNOTATED_CDS"/>
    <property type="molecule type" value="Genomic_DNA"/>
</dbReference>
<keyword evidence="2" id="KW-1185">Reference proteome</keyword>
<dbReference type="VEuPathDB" id="VectorBase:RPRC009628"/>
<sequence length="154" mass="17318">MFQKVNSQKGFSHKRMWLFGSGKKKSAPEVFISGTTTEGFTQVSAGPPEPVSSITSYESPIPPYPTLPYSLLPQAPYVPPRIQPTVRPPANPLDSIPFRLAKEFQQDNTNAFDINLVKETLDKITQNLDTNAYDYDFKLEKSVIQEVDFTMKSN</sequence>
<dbReference type="PROSITE" id="PS51497">
    <property type="entry name" value="UMA"/>
    <property type="match status" value="1"/>
</dbReference>
<dbReference type="OMA" id="APGCSIN"/>
<dbReference type="EnsemblMetazoa" id="RPRC009628-RA">
    <property type="protein sequence ID" value="RPRC009628-PA"/>
    <property type="gene ID" value="RPRC009628"/>
</dbReference>
<protein>
    <submittedName>
        <fullName evidence="1">UMA domain-containing protein</fullName>
    </submittedName>
</protein>
<dbReference type="InParanoid" id="T1I008"/>